<dbReference type="InterPro" id="IPR007073">
    <property type="entry name" value="RNA_pol_Rpb1_7"/>
</dbReference>
<dbReference type="Gene3D" id="1.10.274.100">
    <property type="entry name" value="RNA polymerase Rpb1, domain 3"/>
    <property type="match status" value="1"/>
</dbReference>
<evidence type="ECO:0000256" key="6">
    <source>
        <dbReference type="ARBA" id="ARBA00022723"/>
    </source>
</evidence>
<evidence type="ECO:0000256" key="4">
    <source>
        <dbReference type="ARBA" id="ARBA00022679"/>
    </source>
</evidence>
<comment type="catalytic activity">
    <reaction evidence="11 12">
        <text>RNA(n) + a ribonucleoside 5'-triphosphate = RNA(n+1) + diphosphate</text>
        <dbReference type="Rhea" id="RHEA:21248"/>
        <dbReference type="Rhea" id="RHEA-COMP:14527"/>
        <dbReference type="Rhea" id="RHEA-COMP:17342"/>
        <dbReference type="ChEBI" id="CHEBI:33019"/>
        <dbReference type="ChEBI" id="CHEBI:61557"/>
        <dbReference type="ChEBI" id="CHEBI:140395"/>
        <dbReference type="EC" id="2.7.7.6"/>
    </reaction>
</comment>
<dbReference type="GO" id="GO:0042789">
    <property type="term" value="P:mRNA transcription by RNA polymerase II"/>
    <property type="evidence" value="ECO:0000318"/>
    <property type="project" value="GO_Central"/>
</dbReference>
<dbReference type="GO" id="GO:0005665">
    <property type="term" value="C:RNA polymerase II, core complex"/>
    <property type="evidence" value="ECO:0000318"/>
    <property type="project" value="GO_Central"/>
</dbReference>
<dbReference type="FunFam" id="4.10.860.120:FF:000003">
    <property type="entry name" value="DNA-directed RNA polymerase subunit"/>
    <property type="match status" value="1"/>
</dbReference>
<dbReference type="InterPro" id="IPR007080">
    <property type="entry name" value="RNA_pol_Rpb1_1"/>
</dbReference>
<dbReference type="STRING" id="5722.A2DKT1"/>
<dbReference type="PANTHER" id="PTHR19376">
    <property type="entry name" value="DNA-DIRECTED RNA POLYMERASE"/>
    <property type="match status" value="1"/>
</dbReference>
<evidence type="ECO:0000313" key="15">
    <source>
        <dbReference type="EMBL" id="EAY19064.1"/>
    </source>
</evidence>
<dbReference type="Pfam" id="PF04992">
    <property type="entry name" value="RNA_pol_Rpb1_6"/>
    <property type="match status" value="1"/>
</dbReference>
<dbReference type="Gene3D" id="6.20.50.80">
    <property type="match status" value="1"/>
</dbReference>
<dbReference type="InterPro" id="IPR038120">
    <property type="entry name" value="Rpb1_funnel_sf"/>
</dbReference>
<evidence type="ECO:0000256" key="10">
    <source>
        <dbReference type="ARBA" id="ARBA00023163"/>
    </source>
</evidence>
<feature type="region of interest" description="Disordered" evidence="13">
    <location>
        <begin position="1598"/>
        <end position="1661"/>
    </location>
</feature>
<dbReference type="GO" id="GO:0003899">
    <property type="term" value="F:DNA-directed RNA polymerase activity"/>
    <property type="evidence" value="ECO:0007669"/>
    <property type="project" value="UniProtKB-EC"/>
</dbReference>
<dbReference type="InterPro" id="IPR045867">
    <property type="entry name" value="DNA-dir_RpoC_beta_prime"/>
</dbReference>
<comment type="function">
    <text evidence="12">DNA-dependent RNA polymerase catalyzes the transcription of DNA into RNA using the four ribonucleoside triphosphates as substrates.</text>
</comment>
<dbReference type="InterPro" id="IPR044893">
    <property type="entry name" value="RNA_pol_Rpb1_clamp_domain"/>
</dbReference>
<accession>A2DKT1</accession>
<dbReference type="EMBL" id="DS113212">
    <property type="protein sequence ID" value="EAY19064.1"/>
    <property type="molecule type" value="Genomic_DNA"/>
</dbReference>
<dbReference type="Gene3D" id="3.30.1490.180">
    <property type="entry name" value="RNA polymerase ii"/>
    <property type="match status" value="1"/>
</dbReference>
<evidence type="ECO:0000256" key="7">
    <source>
        <dbReference type="ARBA" id="ARBA00022833"/>
    </source>
</evidence>
<evidence type="ECO:0000256" key="1">
    <source>
        <dbReference type="ARBA" id="ARBA00004123"/>
    </source>
</evidence>
<organism evidence="15 16">
    <name type="scientific">Trichomonas vaginalis (strain ATCC PRA-98 / G3)</name>
    <dbReference type="NCBI Taxonomy" id="412133"/>
    <lineage>
        <taxon>Eukaryota</taxon>
        <taxon>Metamonada</taxon>
        <taxon>Parabasalia</taxon>
        <taxon>Trichomonadida</taxon>
        <taxon>Trichomonadidae</taxon>
        <taxon>Trichomonas</taxon>
    </lineage>
</organism>
<dbReference type="Gene3D" id="3.30.1360.140">
    <property type="match status" value="1"/>
</dbReference>
<dbReference type="OMA" id="QAFPIPH"/>
<dbReference type="InterPro" id="IPR007066">
    <property type="entry name" value="RNA_pol_Rpb1_3"/>
</dbReference>
<dbReference type="Gene3D" id="4.10.860.120">
    <property type="entry name" value="RNA polymerase II, clamp domain"/>
    <property type="match status" value="1"/>
</dbReference>
<dbReference type="RefSeq" id="XP_001580050.1">
    <property type="nucleotide sequence ID" value="XM_001580000.1"/>
</dbReference>
<dbReference type="GO" id="GO:0046872">
    <property type="term" value="F:metal ion binding"/>
    <property type="evidence" value="ECO:0007669"/>
    <property type="project" value="UniProtKB-KW"/>
</dbReference>
<dbReference type="SUPFAM" id="SSF64484">
    <property type="entry name" value="beta and beta-prime subunits of DNA dependent RNA-polymerase"/>
    <property type="match status" value="1"/>
</dbReference>
<dbReference type="Pfam" id="PF04990">
    <property type="entry name" value="RNA_pol_Rpb1_7"/>
    <property type="match status" value="1"/>
</dbReference>
<dbReference type="Gene3D" id="6.10.250.2940">
    <property type="match status" value="1"/>
</dbReference>
<name>A2DKT1_TRIV3</name>
<dbReference type="InParanoid" id="A2DKT1"/>
<evidence type="ECO:0000313" key="16">
    <source>
        <dbReference type="Proteomes" id="UP000001542"/>
    </source>
</evidence>
<dbReference type="InterPro" id="IPR000722">
    <property type="entry name" value="RNA_pol_asu"/>
</dbReference>
<proteinExistence type="inferred from homology"/>
<dbReference type="FunFam" id="1.10.274.100:FF:000027">
    <property type="entry name" value="DNA-directed RNA polymerase subunit"/>
    <property type="match status" value="1"/>
</dbReference>
<dbReference type="FunCoup" id="A2DKT1">
    <property type="interactions" value="503"/>
</dbReference>
<evidence type="ECO:0000256" key="3">
    <source>
        <dbReference type="ARBA" id="ARBA00022478"/>
    </source>
</evidence>
<keyword evidence="6" id="KW-0479">Metal-binding</keyword>
<dbReference type="Pfam" id="PF04997">
    <property type="entry name" value="RNA_pol_Rpb1_1"/>
    <property type="match status" value="1"/>
</dbReference>
<dbReference type="InterPro" id="IPR007083">
    <property type="entry name" value="RNA_pol_Rpb1_4"/>
</dbReference>
<dbReference type="eggNOG" id="KOG0260">
    <property type="taxonomic scope" value="Eukaryota"/>
</dbReference>
<protein>
    <recommendedName>
        <fullName evidence="12">DNA-directed RNA polymerase subunit</fullName>
        <ecNumber evidence="12">2.7.7.6</ecNumber>
    </recommendedName>
</protein>
<dbReference type="CDD" id="cd02733">
    <property type="entry name" value="RNAP_II_RPB1_N"/>
    <property type="match status" value="1"/>
</dbReference>
<keyword evidence="3 12" id="KW-0240">DNA-directed RNA polymerase</keyword>
<keyword evidence="7" id="KW-0862">Zinc</keyword>
<reference evidence="15" key="1">
    <citation type="submission" date="2006-10" db="EMBL/GenBank/DDBJ databases">
        <authorList>
            <person name="Amadeo P."/>
            <person name="Zhao Q."/>
            <person name="Wortman J."/>
            <person name="Fraser-Liggett C."/>
            <person name="Carlton J."/>
        </authorList>
    </citation>
    <scope>NUCLEOTIDE SEQUENCE</scope>
    <source>
        <strain evidence="15">G3</strain>
    </source>
</reference>
<keyword evidence="9" id="KW-0238">DNA-binding</keyword>
<evidence type="ECO:0000256" key="9">
    <source>
        <dbReference type="ARBA" id="ARBA00023125"/>
    </source>
</evidence>
<dbReference type="InterPro" id="IPR038593">
    <property type="entry name" value="RNA_pol_Rpb1_7_sf"/>
</dbReference>
<dbReference type="EC" id="2.7.7.6" evidence="12"/>
<keyword evidence="8" id="KW-0460">Magnesium</keyword>
<dbReference type="Gene3D" id="1.10.150.390">
    <property type="match status" value="1"/>
</dbReference>
<dbReference type="GO" id="GO:0003677">
    <property type="term" value="F:DNA binding"/>
    <property type="evidence" value="ECO:0007669"/>
    <property type="project" value="UniProtKB-KW"/>
</dbReference>
<dbReference type="InterPro" id="IPR006592">
    <property type="entry name" value="RNA_pol_N"/>
</dbReference>
<dbReference type="SMR" id="A2DKT1"/>
<dbReference type="VEuPathDB" id="TrichDB:TVAGG3_0560240"/>
<dbReference type="Pfam" id="PF05000">
    <property type="entry name" value="RNA_pol_Rpb1_4"/>
    <property type="match status" value="1"/>
</dbReference>
<dbReference type="CDD" id="cd02584">
    <property type="entry name" value="RNAP_II_Rpb1_C"/>
    <property type="match status" value="1"/>
</dbReference>
<keyword evidence="4 12" id="KW-0808">Transferase</keyword>
<evidence type="ECO:0000256" key="5">
    <source>
        <dbReference type="ARBA" id="ARBA00022695"/>
    </source>
</evidence>
<keyword evidence="16" id="KW-1185">Reference proteome</keyword>
<dbReference type="FunFam" id="2.40.40.20:FF:000019">
    <property type="entry name" value="DNA-directed RNA polymerase II subunit RPB1"/>
    <property type="match status" value="1"/>
</dbReference>
<evidence type="ECO:0000259" key="14">
    <source>
        <dbReference type="SMART" id="SM00663"/>
    </source>
</evidence>
<evidence type="ECO:0000256" key="8">
    <source>
        <dbReference type="ARBA" id="ARBA00022842"/>
    </source>
</evidence>
<evidence type="ECO:0000256" key="2">
    <source>
        <dbReference type="ARBA" id="ARBA00006460"/>
    </source>
</evidence>
<dbReference type="SMART" id="SM00663">
    <property type="entry name" value="RPOLA_N"/>
    <property type="match status" value="1"/>
</dbReference>
<comment type="similarity">
    <text evidence="2 12">Belongs to the RNA polymerase beta' chain family.</text>
</comment>
<dbReference type="VEuPathDB" id="TrichDB:TVAG_247430"/>
<dbReference type="KEGG" id="tva:5464583"/>
<dbReference type="Pfam" id="PF04998">
    <property type="entry name" value="RNA_pol_Rpb1_5"/>
    <property type="match status" value="1"/>
</dbReference>
<evidence type="ECO:0000256" key="12">
    <source>
        <dbReference type="RuleBase" id="RU004279"/>
    </source>
</evidence>
<feature type="domain" description="RNA polymerase N-terminal" evidence="14">
    <location>
        <begin position="244"/>
        <end position="548"/>
    </location>
</feature>
<feature type="compositionally biased region" description="Polar residues" evidence="13">
    <location>
        <begin position="1598"/>
        <end position="1653"/>
    </location>
</feature>
<dbReference type="InterPro" id="IPR007075">
    <property type="entry name" value="RNA_pol_Rpb1_6"/>
</dbReference>
<dbReference type="InterPro" id="IPR007081">
    <property type="entry name" value="RNA_pol_Rpb1_5"/>
</dbReference>
<dbReference type="PANTHER" id="PTHR19376:SF37">
    <property type="entry name" value="DNA-DIRECTED RNA POLYMERASE II SUBUNIT RPB1"/>
    <property type="match status" value="1"/>
</dbReference>
<gene>
    <name evidence="15" type="ORF">TVAG_247430</name>
</gene>
<dbReference type="InterPro" id="IPR042102">
    <property type="entry name" value="RNA_pol_Rpb1_3_sf"/>
</dbReference>
<evidence type="ECO:0000256" key="13">
    <source>
        <dbReference type="SAM" id="MobiDB-lite"/>
    </source>
</evidence>
<dbReference type="FunFam" id="3.30.1490.180:FF:000006">
    <property type="entry name" value="DNA-directed RNA polymerase subunit"/>
    <property type="match status" value="1"/>
</dbReference>
<dbReference type="Gene3D" id="1.10.132.30">
    <property type="match status" value="1"/>
</dbReference>
<reference evidence="15" key="2">
    <citation type="journal article" date="2007" name="Science">
        <title>Draft genome sequence of the sexually transmitted pathogen Trichomonas vaginalis.</title>
        <authorList>
            <person name="Carlton J.M."/>
            <person name="Hirt R.P."/>
            <person name="Silva J.C."/>
            <person name="Delcher A.L."/>
            <person name="Schatz M."/>
            <person name="Zhao Q."/>
            <person name="Wortman J.R."/>
            <person name="Bidwell S.L."/>
            <person name="Alsmark U.C.M."/>
            <person name="Besteiro S."/>
            <person name="Sicheritz-Ponten T."/>
            <person name="Noel C.J."/>
            <person name="Dacks J.B."/>
            <person name="Foster P.G."/>
            <person name="Simillion C."/>
            <person name="Van de Peer Y."/>
            <person name="Miranda-Saavedra D."/>
            <person name="Barton G.J."/>
            <person name="Westrop G.D."/>
            <person name="Mueller S."/>
            <person name="Dessi D."/>
            <person name="Fiori P.L."/>
            <person name="Ren Q."/>
            <person name="Paulsen I."/>
            <person name="Zhang H."/>
            <person name="Bastida-Corcuera F.D."/>
            <person name="Simoes-Barbosa A."/>
            <person name="Brown M.T."/>
            <person name="Hayes R.D."/>
            <person name="Mukherjee M."/>
            <person name="Okumura C.Y."/>
            <person name="Schneider R."/>
            <person name="Smith A.J."/>
            <person name="Vanacova S."/>
            <person name="Villalvazo M."/>
            <person name="Haas B.J."/>
            <person name="Pertea M."/>
            <person name="Feldblyum T.V."/>
            <person name="Utterback T.R."/>
            <person name="Shu C.L."/>
            <person name="Osoegawa K."/>
            <person name="de Jong P.J."/>
            <person name="Hrdy I."/>
            <person name="Horvathova L."/>
            <person name="Zubacova Z."/>
            <person name="Dolezal P."/>
            <person name="Malik S.B."/>
            <person name="Logsdon J.M. Jr."/>
            <person name="Henze K."/>
            <person name="Gupta A."/>
            <person name="Wang C.C."/>
            <person name="Dunne R.L."/>
            <person name="Upcroft J.A."/>
            <person name="Upcroft P."/>
            <person name="White O."/>
            <person name="Salzberg S.L."/>
            <person name="Tang P."/>
            <person name="Chiu C.-H."/>
            <person name="Lee Y.-S."/>
            <person name="Embley T.M."/>
            <person name="Coombs G.H."/>
            <person name="Mottram J.C."/>
            <person name="Tachezy J."/>
            <person name="Fraser-Liggett C.M."/>
            <person name="Johnson P.J."/>
        </authorList>
    </citation>
    <scope>NUCLEOTIDE SEQUENCE [LARGE SCALE GENOMIC DNA]</scope>
    <source>
        <strain evidence="15">G3</strain>
    </source>
</reference>
<sequence>MANVRQNAIESCLVGSIDFGLFDPEKIEMFGACEITENQMMDKGEYVKGGLSDLRMGTQTRERLCDTCGRNQEDCPGHFGYIRLAEPFFHVGFLPHCYKLLQMVCHKCGRVLCSYSDPEIQYIVTHYKGKNRFLKLFEKIASKSGKCQHSPDLKNPNEPDVCLDERFWELVNGDSHSEHVRVKKPCNAAVPAIEQGKDFLIKLKDVSKTEEDYLSAEVVLRIFENISDQDVRLLGFNPKRSHPKWMILKILPVPPLAVRPQVVSPGQSAPSQDDITHKLSDIIICNKRLRAQRSESSTDTAMKETRTLLQYHITTYMINDKPSIERAVTKSGRPLKVISQRLKGKEGHLRGHLSGKRDDYSARSVISPDPSISIDQVGVPEQLAKILTFPEVVTPTNQKWLESIVMKGHDDLGGANFVINDHGTRTDLSCCTDLSTITLSPGYIVERHLRDDDIVIFNRQPSLHKMSMMGHRALIMSGRTFRLNLCDTTPYNADFDGDEMNLHVPQSQTARTEVRHIMAVPKQIISPQANKPVIGLVQDALLGCRLLSKRDTFLTRNQVMNLMMWLPTTKDTILPPPCILKPVQLWSGKQVFSLFLPKISHNSYSQDANKMDQNSIPLADRHVIIRDGNLLAGILDKKTVARSEGSLIHVVINSYNTNIAKDFLNQTQLIVNNWLEHRGFSIGLIDCVVPDFVLQEVKHEIDDVESKVQATIIKAQDGQLERMPGMSYMQSFETEVNNLTNEILSKTYKVINAKIRRDNSLSEMLSAGSKGADTNMSQIIGVVGQQNMEGKRVKFGFNGRTLPHFQKHEYGLVERGFCKNSYIAGLTPPEFLFHAMGGRTGIIDTACKTSDTGYIQRRLVKSMESHHVAYDGTVRNSQNEIVQFIYGGDGLDATGLETQRLALVTLNDEDFMKKYHLATEDPTFGQVEMDDFVLDEFLKTPNKDKFLKEEENRLREYREILQKEIFPNGSNTVVVPVNIARIIESSQRQFDINVHVSKSDLNPLDIISRVDECVNSLIVVKGNDNISRTEQENATLLLRIMLYSHLSAKQCIFEYRLNEQAFKYILGSIKDRFYRSIVAPGEMVGTIAGQSIGEPSTQMTLNTFHFAGISAHDVTLGVPRLNELMNLAKHIRTPSVTVEFERDVAKDEEIVKAVRAQIESASFKKFVIKAEIYYDPNPEETIIEPDTKWINTRIRYGGVEDRELQDLAPWVLRFEINREEMIASNIESISDIVQKIKGMYGDKFFVIGDDDARIIRMQARLKDEQAEFAMDVKFLRETEQQMYKSFTLKGIPGISRVKINSAAEKMFLNPETHGFDKEKVSCLYTEGTAFREILSLDHVDTVHTITNDIYQVCDVLGIEAARHSLSYEMMLIMENAGAALNRRHLDLLADTMTQYGVLYPVSRHGINKTPTGTLMRASYEMTNDVFFDAAVFSEIDYMRDVSSNIIAGKPSRAGTGIVEVLINEDLLPMTKGNNGGEDLIGPATPSMMISPVPQGYVSQDNIVTSPFQDMPTNDIVQSPMSPVSPIESPLNGGALSPMLMDAQSPYLYGAENAASPIMTYKQNYSITMPSPSYQGNAQLLNTTITDHAYSPIAAASPLSPQAMGQSMSPLSPAQQYDPTNFSPAGGFSNTRYNPLSPQTRPMTYSPNNDTPYSPTYEPKKK</sequence>
<evidence type="ECO:0000256" key="11">
    <source>
        <dbReference type="ARBA" id="ARBA00048552"/>
    </source>
</evidence>
<keyword evidence="10 12" id="KW-0804">Transcription</keyword>
<comment type="subcellular location">
    <subcellularLocation>
        <location evidence="1">Nucleus</location>
    </subcellularLocation>
</comment>
<dbReference type="Pfam" id="PF04983">
    <property type="entry name" value="RNA_pol_Rpb1_3"/>
    <property type="match status" value="1"/>
</dbReference>
<keyword evidence="5 12" id="KW-0548">Nucleotidyltransferase</keyword>
<dbReference type="Gene3D" id="2.40.40.20">
    <property type="match status" value="1"/>
</dbReference>
<dbReference type="NCBIfam" id="NF006336">
    <property type="entry name" value="PRK08566.1"/>
    <property type="match status" value="1"/>
</dbReference>
<dbReference type="Proteomes" id="UP000001542">
    <property type="component" value="Unassembled WGS sequence"/>
</dbReference>
<dbReference type="Pfam" id="PF00623">
    <property type="entry name" value="RNA_pol_Rpb1_2"/>
    <property type="match status" value="1"/>
</dbReference>
<dbReference type="OrthoDB" id="270392at2759"/>